<dbReference type="EMBL" id="FOJA01000001">
    <property type="protein sequence ID" value="SEW05070.1"/>
    <property type="molecule type" value="Genomic_DNA"/>
</dbReference>
<dbReference type="AlphaFoldDB" id="A0A1I0NUH6"/>
<reference evidence="1 2" key="1">
    <citation type="submission" date="2016-10" db="EMBL/GenBank/DDBJ databases">
        <authorList>
            <person name="de Groot N.N."/>
        </authorList>
    </citation>
    <scope>NUCLEOTIDE SEQUENCE [LARGE SCALE GENOMIC DNA]</scope>
    <source>
        <strain evidence="1 2">CGMCC 1.5337</strain>
    </source>
</reference>
<evidence type="ECO:0000313" key="1">
    <source>
        <dbReference type="EMBL" id="SEW05070.1"/>
    </source>
</evidence>
<dbReference type="STRING" id="355548.SAMN04487945_1144"/>
<accession>A0A1I0NUH6</accession>
<name>A0A1I0NUH6_9EURY</name>
<sequence>MTEKVTRRAALGVLGVGLVSLTGGASRRSRCAVVTGRTGAACADALSLSGPGTVPAGGPNPEFVATNEADTRIDVETGDWAVYRSTSDGWRTVAAGPGGASRTLDASGETGWVLLLDDGRDASGGVGTFSTQTRYVGPVDVEPGEHAFVARGRRDGTRFESVARFAVVG</sequence>
<dbReference type="Proteomes" id="UP000198518">
    <property type="component" value="Unassembled WGS sequence"/>
</dbReference>
<evidence type="ECO:0000313" key="2">
    <source>
        <dbReference type="Proteomes" id="UP000198518"/>
    </source>
</evidence>
<organism evidence="1 2">
    <name type="scientific">Halobacterium jilantaiense</name>
    <dbReference type="NCBI Taxonomy" id="355548"/>
    <lineage>
        <taxon>Archaea</taxon>
        <taxon>Methanobacteriati</taxon>
        <taxon>Methanobacteriota</taxon>
        <taxon>Stenosarchaea group</taxon>
        <taxon>Halobacteria</taxon>
        <taxon>Halobacteriales</taxon>
        <taxon>Halobacteriaceae</taxon>
        <taxon>Halobacterium</taxon>
    </lineage>
</organism>
<protein>
    <submittedName>
        <fullName evidence="1">Uncharacterized protein</fullName>
    </submittedName>
</protein>
<gene>
    <name evidence="1" type="ORF">SAMN04487945_1144</name>
</gene>
<proteinExistence type="predicted"/>
<keyword evidence="2" id="KW-1185">Reference proteome</keyword>
<dbReference type="RefSeq" id="WP_089668396.1">
    <property type="nucleotide sequence ID" value="NZ_FOJA01000001.1"/>
</dbReference>